<accession>A0ABX1UR30</accession>
<comment type="caution">
    <text evidence="2">The sequence shown here is derived from an EMBL/GenBank/DDBJ whole genome shotgun (WGS) entry which is preliminary data.</text>
</comment>
<keyword evidence="3" id="KW-1185">Reference proteome</keyword>
<dbReference type="RefSeq" id="WP_171535843.1">
    <property type="nucleotide sequence ID" value="NZ_JABERJ010000007.1"/>
</dbReference>
<dbReference type="EMBL" id="JABERJ010000007">
    <property type="protein sequence ID" value="NNH25677.1"/>
    <property type="molecule type" value="Genomic_DNA"/>
</dbReference>
<reference evidence="2 3" key="1">
    <citation type="submission" date="2020-04" db="EMBL/GenBank/DDBJ databases">
        <title>Acinetobacter Taxon 24.</title>
        <authorList>
            <person name="Nemec A."/>
            <person name="Radolfova-Krizova L."/>
            <person name="Higgins P.G."/>
            <person name="Spanelova P."/>
        </authorList>
    </citation>
    <scope>NUCLEOTIDE SEQUENCE [LARGE SCALE GENOMIC DNA]</scope>
    <source>
        <strain evidence="2 3">ANC 5084</strain>
    </source>
</reference>
<evidence type="ECO:0000256" key="1">
    <source>
        <dbReference type="SAM" id="SignalP"/>
    </source>
</evidence>
<dbReference type="Proteomes" id="UP000555322">
    <property type="component" value="Unassembled WGS sequence"/>
</dbReference>
<name>A0ABX1UR30_9GAMM</name>
<evidence type="ECO:0008006" key="4">
    <source>
        <dbReference type="Google" id="ProtNLM"/>
    </source>
</evidence>
<gene>
    <name evidence="2" type="ORF">HLH15_04105</name>
</gene>
<evidence type="ECO:0000313" key="2">
    <source>
        <dbReference type="EMBL" id="NNH25677.1"/>
    </source>
</evidence>
<proteinExistence type="predicted"/>
<protein>
    <recommendedName>
        <fullName evidence="4">DUF2845 domain-containing protein</fullName>
    </recommendedName>
</protein>
<evidence type="ECO:0000313" key="3">
    <source>
        <dbReference type="Proteomes" id="UP000555322"/>
    </source>
</evidence>
<sequence>MKKVILAMMLAVCSSAYAVSTDSVRGSTGFVERGNSYGKMIDVLGNPDSSYGHIIHDRNGWPHKAVTYSYSLNNVKYEITVVDGAVYSINWER</sequence>
<feature type="chain" id="PRO_5046954523" description="DUF2845 domain-containing protein" evidence="1">
    <location>
        <begin position="19"/>
        <end position="93"/>
    </location>
</feature>
<organism evidence="2 3">
    <name type="scientific">Acinetobacter terrestris</name>
    <dbReference type="NCBI Taxonomy" id="2529843"/>
    <lineage>
        <taxon>Bacteria</taxon>
        <taxon>Pseudomonadati</taxon>
        <taxon>Pseudomonadota</taxon>
        <taxon>Gammaproteobacteria</taxon>
        <taxon>Moraxellales</taxon>
        <taxon>Moraxellaceae</taxon>
        <taxon>Acinetobacter</taxon>
        <taxon>Acinetobacter Taxon 24</taxon>
    </lineage>
</organism>
<keyword evidence="1" id="KW-0732">Signal</keyword>
<feature type="signal peptide" evidence="1">
    <location>
        <begin position="1"/>
        <end position="18"/>
    </location>
</feature>